<accession>A0A816YBP4</accession>
<dbReference type="Proteomes" id="UP000663834">
    <property type="component" value="Unassembled WGS sequence"/>
</dbReference>
<feature type="transmembrane region" description="Helical" evidence="5">
    <location>
        <begin position="310"/>
        <end position="327"/>
    </location>
</feature>
<feature type="transmembrane region" description="Helical" evidence="5">
    <location>
        <begin position="142"/>
        <end position="161"/>
    </location>
</feature>
<evidence type="ECO:0000313" key="9">
    <source>
        <dbReference type="EMBL" id="CAF2157988.1"/>
    </source>
</evidence>
<evidence type="ECO:0000256" key="3">
    <source>
        <dbReference type="ARBA" id="ARBA00022989"/>
    </source>
</evidence>
<feature type="transmembrane region" description="Helical" evidence="5">
    <location>
        <begin position="220"/>
        <end position="238"/>
    </location>
</feature>
<dbReference type="Pfam" id="PF02535">
    <property type="entry name" value="Zip"/>
    <property type="match status" value="2"/>
</dbReference>
<dbReference type="EMBL" id="CAJNOW010002738">
    <property type="protein sequence ID" value="CAF1362468.1"/>
    <property type="molecule type" value="Genomic_DNA"/>
</dbReference>
<dbReference type="PANTHER" id="PTHR16950:SF16">
    <property type="entry name" value="ZINC TRANSPORTER ZIP13"/>
    <property type="match status" value="1"/>
</dbReference>
<proteinExistence type="predicted"/>
<name>A0A816YBP4_9BILA</name>
<organism evidence="9 10">
    <name type="scientific">Rotaria magnacalcarata</name>
    <dbReference type="NCBI Taxonomy" id="392030"/>
    <lineage>
        <taxon>Eukaryota</taxon>
        <taxon>Metazoa</taxon>
        <taxon>Spiralia</taxon>
        <taxon>Gnathifera</taxon>
        <taxon>Rotifera</taxon>
        <taxon>Eurotatoria</taxon>
        <taxon>Bdelloidea</taxon>
        <taxon>Philodinida</taxon>
        <taxon>Philodinidae</taxon>
        <taxon>Rotaria</taxon>
    </lineage>
</organism>
<keyword evidence="2 5" id="KW-0812">Transmembrane</keyword>
<feature type="transmembrane region" description="Helical" evidence="5">
    <location>
        <begin position="250"/>
        <end position="272"/>
    </location>
</feature>
<reference evidence="9" key="1">
    <citation type="submission" date="2021-02" db="EMBL/GenBank/DDBJ databases">
        <authorList>
            <person name="Nowell W R."/>
        </authorList>
    </citation>
    <scope>NUCLEOTIDE SEQUENCE</scope>
</reference>
<gene>
    <name evidence="7" type="ORF">KQP761_LOCUS7800</name>
    <name evidence="8" type="ORF">MBJ925_LOCUS4810</name>
    <name evidence="9" type="ORF">XDN619_LOCUS29997</name>
</gene>
<evidence type="ECO:0000256" key="4">
    <source>
        <dbReference type="ARBA" id="ARBA00023136"/>
    </source>
</evidence>
<evidence type="ECO:0000313" key="7">
    <source>
        <dbReference type="EMBL" id="CAF1362468.1"/>
    </source>
</evidence>
<evidence type="ECO:0000256" key="6">
    <source>
        <dbReference type="SAM" id="SignalP"/>
    </source>
</evidence>
<feature type="chain" id="PRO_5036413354" evidence="6">
    <location>
        <begin position="21"/>
        <end position="331"/>
    </location>
</feature>
<keyword evidence="4 5" id="KW-0472">Membrane</keyword>
<feature type="transmembrane region" description="Helical" evidence="5">
    <location>
        <begin position="182"/>
        <end position="208"/>
    </location>
</feature>
<evidence type="ECO:0000256" key="2">
    <source>
        <dbReference type="ARBA" id="ARBA00022692"/>
    </source>
</evidence>
<comment type="subcellular location">
    <subcellularLocation>
        <location evidence="1">Membrane</location>
        <topology evidence="1">Multi-pass membrane protein</topology>
    </subcellularLocation>
</comment>
<dbReference type="GO" id="GO:0006882">
    <property type="term" value="P:intracellular zinc ion homeostasis"/>
    <property type="evidence" value="ECO:0007669"/>
    <property type="project" value="TreeGrafter"/>
</dbReference>
<dbReference type="InterPro" id="IPR003689">
    <property type="entry name" value="ZIP"/>
</dbReference>
<keyword evidence="6" id="KW-0732">Signal</keyword>
<dbReference type="PANTHER" id="PTHR16950">
    <property type="entry name" value="ZINC TRANSPORTER SLC39A7 HISTIDINE-RICH MEMBRANE PROTEIN KE4"/>
    <property type="match status" value="1"/>
</dbReference>
<dbReference type="EMBL" id="CAJNRG010014834">
    <property type="protein sequence ID" value="CAF2157988.1"/>
    <property type="molecule type" value="Genomic_DNA"/>
</dbReference>
<dbReference type="GO" id="GO:0005385">
    <property type="term" value="F:zinc ion transmembrane transporter activity"/>
    <property type="evidence" value="ECO:0007669"/>
    <property type="project" value="TreeGrafter"/>
</dbReference>
<evidence type="ECO:0000313" key="10">
    <source>
        <dbReference type="Proteomes" id="UP000663887"/>
    </source>
</evidence>
<comment type="caution">
    <text evidence="9">The sequence shown here is derived from an EMBL/GenBank/DDBJ whole genome shotgun (WGS) entry which is preliminary data.</text>
</comment>
<dbReference type="GO" id="GO:0016020">
    <property type="term" value="C:membrane"/>
    <property type="evidence" value="ECO:0007669"/>
    <property type="project" value="UniProtKB-SubCell"/>
</dbReference>
<feature type="transmembrane region" description="Helical" evidence="5">
    <location>
        <begin position="64"/>
        <end position="85"/>
    </location>
</feature>
<evidence type="ECO:0000256" key="1">
    <source>
        <dbReference type="ARBA" id="ARBA00004141"/>
    </source>
</evidence>
<dbReference type="OrthoDB" id="10028743at2759"/>
<feature type="signal peptide" evidence="6">
    <location>
        <begin position="1"/>
        <end position="20"/>
    </location>
</feature>
<dbReference type="Proteomes" id="UP000663824">
    <property type="component" value="Unassembled WGS sequence"/>
</dbReference>
<evidence type="ECO:0000256" key="5">
    <source>
        <dbReference type="SAM" id="Phobius"/>
    </source>
</evidence>
<sequence>MAIDIYCVLFLTIFIITIKCDPDLNVALNNDNQHLHESSSYKYSEQGNLHQLIIMNIFSSFNNIFLMIISITLIPIIIIFFLISITTRRLHQSLLTIYLSFASGGLMADVFLRLLPSIILAYNDSFDTKSQSEVYHQHDNRAGLFILAGIFLSLIIEKFFQYLQNYNQEIYNESSTTNSTQILAYLFLLADILHNYTNSVTLCSIILMKSTINSTMLATKIIYELLHVFYGYNILIYSGKTLEKAMQCQLFTGLSGAILFLATLKFQSYLIVQLWSNHILMPIVAGIFIYISTVHLIPEVIDSDYGMKKTIFKVNAFIVSVLCILYLKRYE</sequence>
<evidence type="ECO:0000313" key="8">
    <source>
        <dbReference type="EMBL" id="CAF1934679.1"/>
    </source>
</evidence>
<protein>
    <submittedName>
        <fullName evidence="9">Uncharacterized protein</fullName>
    </submittedName>
</protein>
<dbReference type="EMBL" id="CAJNRE010001044">
    <property type="protein sequence ID" value="CAF1934679.1"/>
    <property type="molecule type" value="Genomic_DNA"/>
</dbReference>
<feature type="transmembrane region" description="Helical" evidence="5">
    <location>
        <begin position="278"/>
        <end position="298"/>
    </location>
</feature>
<keyword evidence="3 5" id="KW-1133">Transmembrane helix</keyword>
<feature type="transmembrane region" description="Helical" evidence="5">
    <location>
        <begin position="97"/>
        <end position="122"/>
    </location>
</feature>
<dbReference type="Proteomes" id="UP000663887">
    <property type="component" value="Unassembled WGS sequence"/>
</dbReference>
<dbReference type="AlphaFoldDB" id="A0A816YBP4"/>